<dbReference type="PROSITE" id="PS51257">
    <property type="entry name" value="PROKAR_LIPOPROTEIN"/>
    <property type="match status" value="1"/>
</dbReference>
<reference evidence="3 4" key="1">
    <citation type="submission" date="2020-07" db="EMBL/GenBank/DDBJ databases">
        <authorList>
            <person name="Zhuang K."/>
            <person name="Ran Y."/>
        </authorList>
    </citation>
    <scope>NUCLEOTIDE SEQUENCE [LARGE SCALE GENOMIC DNA]</scope>
    <source>
        <strain evidence="3 4">WCH-YHL-001</strain>
    </source>
</reference>
<sequence>MFARTAAPLIAAAALLLAGCGGSTIDGTPVAASGGPSATTTAKSPTTTKAPTGKGSPTTTKPGGGRTDFQAAIGDCVNLGGTDTDAEIDKATCGSANSNFKVVAKARNSDSCPADTDHVYYETLNGIETGAICLEIDWIVGECMELNGIPKRISCTTPGTIEGVKVEKILQGTTDINGCEDGGYVYEERRKVVCVFSL</sequence>
<organism evidence="3 4">
    <name type="scientific">Nocardia huaxiensis</name>
    <dbReference type="NCBI Taxonomy" id="2755382"/>
    <lineage>
        <taxon>Bacteria</taxon>
        <taxon>Bacillati</taxon>
        <taxon>Actinomycetota</taxon>
        <taxon>Actinomycetes</taxon>
        <taxon>Mycobacteriales</taxon>
        <taxon>Nocardiaceae</taxon>
        <taxon>Nocardia</taxon>
    </lineage>
</organism>
<evidence type="ECO:0000256" key="1">
    <source>
        <dbReference type="SAM" id="MobiDB-lite"/>
    </source>
</evidence>
<feature type="compositionally biased region" description="Low complexity" evidence="1">
    <location>
        <begin position="31"/>
        <end position="61"/>
    </location>
</feature>
<protein>
    <recommendedName>
        <fullName evidence="5">LppU protein</fullName>
    </recommendedName>
</protein>
<name>A0A7D6VJ38_9NOCA</name>
<evidence type="ECO:0000256" key="2">
    <source>
        <dbReference type="SAM" id="SignalP"/>
    </source>
</evidence>
<evidence type="ECO:0000313" key="4">
    <source>
        <dbReference type="Proteomes" id="UP000515512"/>
    </source>
</evidence>
<feature type="region of interest" description="Disordered" evidence="1">
    <location>
        <begin position="31"/>
        <end position="66"/>
    </location>
</feature>
<dbReference type="Proteomes" id="UP000515512">
    <property type="component" value="Chromosome"/>
</dbReference>
<evidence type="ECO:0008006" key="5">
    <source>
        <dbReference type="Google" id="ProtNLM"/>
    </source>
</evidence>
<dbReference type="KEGG" id="nhu:H0264_01080"/>
<gene>
    <name evidence="3" type="ORF">H0264_01080</name>
</gene>
<proteinExistence type="predicted"/>
<accession>A0A7D6VJ38</accession>
<dbReference type="AlphaFoldDB" id="A0A7D6VJ38"/>
<dbReference type="EMBL" id="CP059399">
    <property type="protein sequence ID" value="QLY34037.1"/>
    <property type="molecule type" value="Genomic_DNA"/>
</dbReference>
<feature type="signal peptide" evidence="2">
    <location>
        <begin position="1"/>
        <end position="18"/>
    </location>
</feature>
<evidence type="ECO:0000313" key="3">
    <source>
        <dbReference type="EMBL" id="QLY34037.1"/>
    </source>
</evidence>
<keyword evidence="2" id="KW-0732">Signal</keyword>
<keyword evidence="4" id="KW-1185">Reference proteome</keyword>
<feature type="chain" id="PRO_5039497641" description="LppU protein" evidence="2">
    <location>
        <begin position="19"/>
        <end position="198"/>
    </location>
</feature>